<feature type="transmembrane region" description="Helical" evidence="6">
    <location>
        <begin position="137"/>
        <end position="156"/>
    </location>
</feature>
<feature type="transmembrane region" description="Helical" evidence="6">
    <location>
        <begin position="313"/>
        <end position="332"/>
    </location>
</feature>
<dbReference type="Proteomes" id="UP000593994">
    <property type="component" value="Chromosome"/>
</dbReference>
<dbReference type="EMBL" id="CP054492">
    <property type="protein sequence ID" value="QOY52512.1"/>
    <property type="molecule type" value="Genomic_DNA"/>
</dbReference>
<feature type="transmembrane region" description="Helical" evidence="6">
    <location>
        <begin position="193"/>
        <end position="210"/>
    </location>
</feature>
<dbReference type="InterPro" id="IPR001898">
    <property type="entry name" value="SLC13A/DASS"/>
</dbReference>
<feature type="transmembrane region" description="Helical" evidence="6">
    <location>
        <begin position="459"/>
        <end position="479"/>
    </location>
</feature>
<dbReference type="GO" id="GO:0005886">
    <property type="term" value="C:plasma membrane"/>
    <property type="evidence" value="ECO:0007669"/>
    <property type="project" value="TreeGrafter"/>
</dbReference>
<organism evidence="8 9">
    <name type="scientific">Candidatus Sulfurimonas baltica</name>
    <dbReference type="NCBI Taxonomy" id="2740404"/>
    <lineage>
        <taxon>Bacteria</taxon>
        <taxon>Pseudomonadati</taxon>
        <taxon>Campylobacterota</taxon>
        <taxon>Epsilonproteobacteria</taxon>
        <taxon>Campylobacterales</taxon>
        <taxon>Sulfurimonadaceae</taxon>
        <taxon>Sulfurimonas</taxon>
    </lineage>
</organism>
<proteinExistence type="predicted"/>
<dbReference type="InterPro" id="IPR004680">
    <property type="entry name" value="Cit_transptr-like_dom"/>
</dbReference>
<evidence type="ECO:0000256" key="1">
    <source>
        <dbReference type="ARBA" id="ARBA00004141"/>
    </source>
</evidence>
<evidence type="ECO:0000256" key="4">
    <source>
        <dbReference type="ARBA" id="ARBA00022989"/>
    </source>
</evidence>
<sequence>MLDTRRHISKLIDHAYHLSQKFVFIAFGVSFLLAFALAFIPTYSLKQDAVYTLFILLFAAGLWVSEAIPAFAVSLLIIALEIVLLGFPNFDFATPSDNWKVYLQPWSSPLIFLFLAGFIMAAAASKTKLDIWLAKKILFYVGGKPHNIITGLIGITFVLSMFISNTATAAMMMTILIPMLTHIKESNPFKKSIFLAVVVGANLGGMATIIGTPPNAIAVGILGQNAPSFIGWMGMALPPALVVTLILRFVILKLYPSNQPFIDFKIIKEVEHFDDSTKKFSKIPTVPSWKKNVTITIFTLTILMWLSGPLHHVPTTVVSLIPIIGFTLFGIIDADDISSIRWDVIILIIGGLSLGLAVSKTGLDLWFATLISTDGLSILLIMFIFSYLIVVISNFMSNTAAANIMLPIVIAIAITISEQSTQMVVVGVTLSASFAMSLVVSTPPNAIIYASKKVDSKDFLILGAITALIGPVTVIGWLYCVDIIF</sequence>
<dbReference type="AlphaFoldDB" id="A0A7S7RMQ1"/>
<evidence type="ECO:0000256" key="6">
    <source>
        <dbReference type="SAM" id="Phobius"/>
    </source>
</evidence>
<dbReference type="PANTHER" id="PTHR10283">
    <property type="entry name" value="SOLUTE CARRIER FAMILY 13 MEMBER"/>
    <property type="match status" value="1"/>
</dbReference>
<keyword evidence="9" id="KW-1185">Reference proteome</keyword>
<dbReference type="PANTHER" id="PTHR10283:SF92">
    <property type="entry name" value="LOW-AFFINITY PHOSPHATE TRANSPORTER PHO91"/>
    <property type="match status" value="1"/>
</dbReference>
<evidence type="ECO:0000313" key="9">
    <source>
        <dbReference type="Proteomes" id="UP000593994"/>
    </source>
</evidence>
<dbReference type="GO" id="GO:0005315">
    <property type="term" value="F:phosphate transmembrane transporter activity"/>
    <property type="evidence" value="ECO:0007669"/>
    <property type="project" value="TreeGrafter"/>
</dbReference>
<protein>
    <submittedName>
        <fullName evidence="8">SLC13/DASS family transporter</fullName>
    </submittedName>
</protein>
<name>A0A7S7RMQ1_9BACT</name>
<evidence type="ECO:0000256" key="5">
    <source>
        <dbReference type="ARBA" id="ARBA00023136"/>
    </source>
</evidence>
<evidence type="ECO:0000256" key="2">
    <source>
        <dbReference type="ARBA" id="ARBA00022448"/>
    </source>
</evidence>
<gene>
    <name evidence="8" type="ORF">HUE88_02120</name>
</gene>
<keyword evidence="5 6" id="KW-0472">Membrane</keyword>
<feature type="domain" description="Citrate transporter-like" evidence="7">
    <location>
        <begin position="62"/>
        <end position="417"/>
    </location>
</feature>
<evidence type="ECO:0000259" key="7">
    <source>
        <dbReference type="Pfam" id="PF03600"/>
    </source>
</evidence>
<feature type="transmembrane region" description="Helical" evidence="6">
    <location>
        <begin position="230"/>
        <end position="251"/>
    </location>
</feature>
<keyword evidence="3 6" id="KW-0812">Transmembrane</keyword>
<dbReference type="NCBIfam" id="TIGR00785">
    <property type="entry name" value="dass"/>
    <property type="match status" value="1"/>
</dbReference>
<feature type="transmembrane region" description="Helical" evidence="6">
    <location>
        <begin position="162"/>
        <end position="181"/>
    </location>
</feature>
<feature type="transmembrane region" description="Helical" evidence="6">
    <location>
        <begin position="289"/>
        <end position="307"/>
    </location>
</feature>
<feature type="transmembrane region" description="Helical" evidence="6">
    <location>
        <begin position="107"/>
        <end position="125"/>
    </location>
</feature>
<comment type="subcellular location">
    <subcellularLocation>
        <location evidence="1">Membrane</location>
        <topology evidence="1">Multi-pass membrane protein</topology>
    </subcellularLocation>
</comment>
<reference evidence="8 9" key="1">
    <citation type="submission" date="2020-05" db="EMBL/GenBank/DDBJ databases">
        <title>Sulfurimonas marisnigri, sp. nov., and Sulfurimonas baltica, sp. nov., manganese oxide reducing chemolithoautotrophs of the class Epsilonproteobacteria isolated from the pelagic redoxclines of the Black and Baltic Seas and emended description of the genus Sulfurimonas.</title>
        <authorList>
            <person name="Henkel J.V."/>
            <person name="Laudan C."/>
            <person name="Werner J."/>
            <person name="Neu T."/>
            <person name="Plewe S."/>
            <person name="Sproer C."/>
            <person name="Bunk B."/>
            <person name="Schulz-Vogt H.N."/>
        </authorList>
    </citation>
    <scope>NUCLEOTIDE SEQUENCE [LARGE SCALE GENOMIC DNA]</scope>
    <source>
        <strain evidence="8 9">GD2</strain>
    </source>
</reference>
<accession>A0A7S7RMQ1</accession>
<feature type="transmembrane region" description="Helical" evidence="6">
    <location>
        <begin position="375"/>
        <end position="393"/>
    </location>
</feature>
<keyword evidence="4 6" id="KW-1133">Transmembrane helix</keyword>
<feature type="transmembrane region" description="Helical" evidence="6">
    <location>
        <begin position="49"/>
        <end position="65"/>
    </location>
</feature>
<feature type="transmembrane region" description="Helical" evidence="6">
    <location>
        <begin position="70"/>
        <end position="87"/>
    </location>
</feature>
<feature type="transmembrane region" description="Helical" evidence="6">
    <location>
        <begin position="400"/>
        <end position="417"/>
    </location>
</feature>
<dbReference type="KEGG" id="sbal:HUE88_02120"/>
<evidence type="ECO:0000256" key="3">
    <source>
        <dbReference type="ARBA" id="ARBA00022692"/>
    </source>
</evidence>
<evidence type="ECO:0000313" key="8">
    <source>
        <dbReference type="EMBL" id="QOY52512.1"/>
    </source>
</evidence>
<keyword evidence="2" id="KW-0813">Transport</keyword>
<feature type="transmembrane region" description="Helical" evidence="6">
    <location>
        <begin position="21"/>
        <end position="43"/>
    </location>
</feature>
<dbReference type="Pfam" id="PF03600">
    <property type="entry name" value="CitMHS"/>
    <property type="match status" value="1"/>
</dbReference>
<feature type="transmembrane region" description="Helical" evidence="6">
    <location>
        <begin position="344"/>
        <end position="363"/>
    </location>
</feature>